<sequence length="71" mass="8352">MSRESSRKKRRLLRRSKMFIYISTLAKNLLKMLLKQTAWSGTVLEENLFFRHSRQMTSLASVKSSRAMTTL</sequence>
<organism evidence="1">
    <name type="scientific">Oikopleura dioica</name>
    <name type="common">Tunicate</name>
    <dbReference type="NCBI Taxonomy" id="34765"/>
    <lineage>
        <taxon>Eukaryota</taxon>
        <taxon>Metazoa</taxon>
        <taxon>Chordata</taxon>
        <taxon>Tunicata</taxon>
        <taxon>Appendicularia</taxon>
        <taxon>Copelata</taxon>
        <taxon>Oikopleuridae</taxon>
        <taxon>Oikopleura</taxon>
    </lineage>
</organism>
<dbReference type="Proteomes" id="UP000011014">
    <property type="component" value="Unassembled WGS sequence"/>
</dbReference>
<accession>E4YB61</accession>
<dbReference type="AlphaFoldDB" id="E4YB61"/>
<evidence type="ECO:0000313" key="1">
    <source>
        <dbReference type="EMBL" id="CBY32798.1"/>
    </source>
</evidence>
<gene>
    <name evidence="1" type="ORF">GSOID_T00032148001</name>
</gene>
<reference evidence="1" key="1">
    <citation type="journal article" date="2010" name="Science">
        <title>Plasticity of animal genome architecture unmasked by rapid evolution of a pelagic tunicate.</title>
        <authorList>
            <person name="Denoeud F."/>
            <person name="Henriet S."/>
            <person name="Mungpakdee S."/>
            <person name="Aury J.M."/>
            <person name="Da Silva C."/>
            <person name="Brinkmann H."/>
            <person name="Mikhaleva J."/>
            <person name="Olsen L.C."/>
            <person name="Jubin C."/>
            <person name="Canestro C."/>
            <person name="Bouquet J.M."/>
            <person name="Danks G."/>
            <person name="Poulain J."/>
            <person name="Campsteijn C."/>
            <person name="Adamski M."/>
            <person name="Cross I."/>
            <person name="Yadetie F."/>
            <person name="Muffato M."/>
            <person name="Louis A."/>
            <person name="Butcher S."/>
            <person name="Tsagkogeorga G."/>
            <person name="Konrad A."/>
            <person name="Singh S."/>
            <person name="Jensen M.F."/>
            <person name="Cong E.H."/>
            <person name="Eikeseth-Otteraa H."/>
            <person name="Noel B."/>
            <person name="Anthouard V."/>
            <person name="Porcel B.M."/>
            <person name="Kachouri-Lafond R."/>
            <person name="Nishino A."/>
            <person name="Ugolini M."/>
            <person name="Chourrout P."/>
            <person name="Nishida H."/>
            <person name="Aasland R."/>
            <person name="Huzurbazar S."/>
            <person name="Westhof E."/>
            <person name="Delsuc F."/>
            <person name="Lehrach H."/>
            <person name="Reinhardt R."/>
            <person name="Weissenbach J."/>
            <person name="Roy S.W."/>
            <person name="Artiguenave F."/>
            <person name="Postlethwait J.H."/>
            <person name="Manak J.R."/>
            <person name="Thompson E.M."/>
            <person name="Jaillon O."/>
            <person name="Du Pasquier L."/>
            <person name="Boudinot P."/>
            <person name="Liberles D.A."/>
            <person name="Volff J.N."/>
            <person name="Philippe H."/>
            <person name="Lenhard B."/>
            <person name="Roest Crollius H."/>
            <person name="Wincker P."/>
            <person name="Chourrout D."/>
        </authorList>
    </citation>
    <scope>NUCLEOTIDE SEQUENCE [LARGE SCALE GENOMIC DNA]</scope>
</reference>
<protein>
    <submittedName>
        <fullName evidence="1">Uncharacterized protein</fullName>
    </submittedName>
</protein>
<dbReference type="EMBL" id="FN654372">
    <property type="protein sequence ID" value="CBY32798.1"/>
    <property type="molecule type" value="Genomic_DNA"/>
</dbReference>
<name>E4YB61_OIKDI</name>
<proteinExistence type="predicted"/>